<dbReference type="RefSeq" id="WP_140588774.1">
    <property type="nucleotide sequence ID" value="NZ_VFWZ01000001.1"/>
</dbReference>
<name>A0A504JJA7_9FLAO</name>
<sequence length="73" mass="8960">MRQYISFENEPFMIQALIKLGCEYEQIFQVEFYSCFQVFNLTSDQAFELCMTMHELKRKKQLQTIQTTYYKKH</sequence>
<reference evidence="1 2" key="1">
    <citation type="submission" date="2019-06" db="EMBL/GenBank/DDBJ databases">
        <authorList>
            <person name="Meng X."/>
        </authorList>
    </citation>
    <scope>NUCLEOTIDE SEQUENCE [LARGE SCALE GENOMIC DNA]</scope>
    <source>
        <strain evidence="1 2">M625</strain>
    </source>
</reference>
<dbReference type="Proteomes" id="UP000315540">
    <property type="component" value="Unassembled WGS sequence"/>
</dbReference>
<accession>A0A504JJA7</accession>
<dbReference type="AlphaFoldDB" id="A0A504JJA7"/>
<protein>
    <submittedName>
        <fullName evidence="1">Uncharacterized protein</fullName>
    </submittedName>
</protein>
<comment type="caution">
    <text evidence="1">The sequence shown here is derived from an EMBL/GenBank/DDBJ whole genome shotgun (WGS) entry which is preliminary data.</text>
</comment>
<evidence type="ECO:0000313" key="1">
    <source>
        <dbReference type="EMBL" id="TPN88842.1"/>
    </source>
</evidence>
<dbReference type="EMBL" id="VFWZ01000001">
    <property type="protein sequence ID" value="TPN88842.1"/>
    <property type="molecule type" value="Genomic_DNA"/>
</dbReference>
<proteinExistence type="predicted"/>
<gene>
    <name evidence="1" type="ORF">FHK87_01110</name>
</gene>
<organism evidence="1 2">
    <name type="scientific">Aquimarina algicola</name>
    <dbReference type="NCBI Taxonomy" id="2589995"/>
    <lineage>
        <taxon>Bacteria</taxon>
        <taxon>Pseudomonadati</taxon>
        <taxon>Bacteroidota</taxon>
        <taxon>Flavobacteriia</taxon>
        <taxon>Flavobacteriales</taxon>
        <taxon>Flavobacteriaceae</taxon>
        <taxon>Aquimarina</taxon>
    </lineage>
</organism>
<evidence type="ECO:0000313" key="2">
    <source>
        <dbReference type="Proteomes" id="UP000315540"/>
    </source>
</evidence>
<keyword evidence="2" id="KW-1185">Reference proteome</keyword>